<evidence type="ECO:0000256" key="1">
    <source>
        <dbReference type="SAM" id="Phobius"/>
    </source>
</evidence>
<comment type="caution">
    <text evidence="2">The sequence shown here is derived from an EMBL/GenBank/DDBJ whole genome shotgun (WGS) entry which is preliminary data.</text>
</comment>
<feature type="transmembrane region" description="Helical" evidence="1">
    <location>
        <begin position="21"/>
        <end position="43"/>
    </location>
</feature>
<gene>
    <name evidence="2" type="ORF">GDO54_000728</name>
</gene>
<sequence>MHVKCNVFTTRGNKFYAVMRVHILIYNFLLVTLTKVCLAPLMWPHFLHFKPQTSLPCTRIGRRIQIYVFKYICNVLNVINCI</sequence>
<proteinExistence type="predicted"/>
<keyword evidence="1" id="KW-0812">Transmembrane</keyword>
<organism evidence="2 3">
    <name type="scientific">Pyxicephalus adspersus</name>
    <name type="common">African bullfrog</name>
    <dbReference type="NCBI Taxonomy" id="30357"/>
    <lineage>
        <taxon>Eukaryota</taxon>
        <taxon>Metazoa</taxon>
        <taxon>Chordata</taxon>
        <taxon>Craniata</taxon>
        <taxon>Vertebrata</taxon>
        <taxon>Euteleostomi</taxon>
        <taxon>Amphibia</taxon>
        <taxon>Batrachia</taxon>
        <taxon>Anura</taxon>
        <taxon>Neobatrachia</taxon>
        <taxon>Ranoidea</taxon>
        <taxon>Pyxicephalidae</taxon>
        <taxon>Pyxicephalinae</taxon>
        <taxon>Pyxicephalus</taxon>
    </lineage>
</organism>
<reference evidence="2" key="1">
    <citation type="thesis" date="2020" institute="ProQuest LLC" country="789 East Eisenhower Parkway, Ann Arbor, MI, USA">
        <title>Comparative Genomics and Chromosome Evolution.</title>
        <authorList>
            <person name="Mudd A.B."/>
        </authorList>
    </citation>
    <scope>NUCLEOTIDE SEQUENCE</scope>
    <source>
        <strain evidence="2">1538</strain>
        <tissue evidence="2">Blood</tissue>
    </source>
</reference>
<keyword evidence="1" id="KW-0472">Membrane</keyword>
<name>A0AAV3B580_PYXAD</name>
<accession>A0AAV3B580</accession>
<keyword evidence="1" id="KW-1133">Transmembrane helix</keyword>
<evidence type="ECO:0000313" key="2">
    <source>
        <dbReference type="EMBL" id="DBA32990.1"/>
    </source>
</evidence>
<dbReference type="Proteomes" id="UP001181693">
    <property type="component" value="Unassembled WGS sequence"/>
</dbReference>
<protein>
    <submittedName>
        <fullName evidence="2">Uncharacterized protein</fullName>
    </submittedName>
</protein>
<evidence type="ECO:0000313" key="3">
    <source>
        <dbReference type="Proteomes" id="UP001181693"/>
    </source>
</evidence>
<dbReference type="EMBL" id="DYDO01000001">
    <property type="protein sequence ID" value="DBA32990.1"/>
    <property type="molecule type" value="Genomic_DNA"/>
</dbReference>
<keyword evidence="3" id="KW-1185">Reference proteome</keyword>
<dbReference type="AlphaFoldDB" id="A0AAV3B580"/>